<dbReference type="Pfam" id="PF01850">
    <property type="entry name" value="PIN"/>
    <property type="match status" value="1"/>
</dbReference>
<evidence type="ECO:0000313" key="3">
    <source>
        <dbReference type="Proteomes" id="UP000092382"/>
    </source>
</evidence>
<reference evidence="2 3" key="1">
    <citation type="submission" date="2015-09" db="EMBL/GenBank/DDBJ databases">
        <title>Whole genome shotgun sequence assembly of Aphanizomenon flos-aquae UKL13.</title>
        <authorList>
            <person name="Driscoll C."/>
        </authorList>
    </citation>
    <scope>NUCLEOTIDE SEQUENCE [LARGE SCALE GENOMIC DNA]</scope>
    <source>
        <strain evidence="2">MDT13</strain>
    </source>
</reference>
<organism evidence="2 3">
    <name type="scientific">Aphanizomenon flos-aquae LD13</name>
    <dbReference type="NCBI Taxonomy" id="1710894"/>
    <lineage>
        <taxon>Bacteria</taxon>
        <taxon>Bacillati</taxon>
        <taxon>Cyanobacteriota</taxon>
        <taxon>Cyanophyceae</taxon>
        <taxon>Nostocales</taxon>
        <taxon>Aphanizomenonaceae</taxon>
        <taxon>Aphanizomenon</taxon>
    </lineage>
</organism>
<protein>
    <submittedName>
        <fullName evidence="2">DNA-binding protein</fullName>
    </submittedName>
</protein>
<feature type="domain" description="PIN" evidence="1">
    <location>
        <begin position="5"/>
        <end position="119"/>
    </location>
</feature>
<accession>A0A1B7W1U0</accession>
<dbReference type="AlphaFoldDB" id="A0A1B7W1U0"/>
<dbReference type="GO" id="GO:0003677">
    <property type="term" value="F:DNA binding"/>
    <property type="evidence" value="ECO:0007669"/>
    <property type="project" value="UniProtKB-KW"/>
</dbReference>
<dbReference type="Proteomes" id="UP000092382">
    <property type="component" value="Unassembled WGS sequence"/>
</dbReference>
<dbReference type="PATRIC" id="fig|1710894.3.peg.3541"/>
<dbReference type="STRING" id="1803587.GCA_001593825_01838"/>
<sequence length="157" mass="17813">MTKTIYIETSIIGYLTARPSKNLIVAANAEITRDWWDTQRNSFTIYISQLVLQEAAKGDPEMVNKRIEVLNNFPLLDITEPVQNLAQEFQKQSNLPPTAAYDTVHIATATVYGLDYLLTWNCKHIANPYIQKKLSQIADSLGYELPTICTPYEMLGE</sequence>
<gene>
    <name evidence="2" type="ORF">AN481_00890</name>
</gene>
<dbReference type="InterPro" id="IPR002716">
    <property type="entry name" value="PIN_dom"/>
</dbReference>
<keyword evidence="2" id="KW-0238">DNA-binding</keyword>
<dbReference type="EMBL" id="LJOY01000002">
    <property type="protein sequence ID" value="OBQ27252.1"/>
    <property type="molecule type" value="Genomic_DNA"/>
</dbReference>
<dbReference type="SUPFAM" id="SSF88723">
    <property type="entry name" value="PIN domain-like"/>
    <property type="match status" value="1"/>
</dbReference>
<dbReference type="CDD" id="cd18687">
    <property type="entry name" value="PIN_VapC-like"/>
    <property type="match status" value="1"/>
</dbReference>
<dbReference type="Gene3D" id="3.40.50.1010">
    <property type="entry name" value="5'-nuclease"/>
    <property type="match status" value="1"/>
</dbReference>
<name>A0A1B7W1U0_APHFL</name>
<comment type="caution">
    <text evidence="2">The sequence shown here is derived from an EMBL/GenBank/DDBJ whole genome shotgun (WGS) entry which is preliminary data.</text>
</comment>
<proteinExistence type="predicted"/>
<dbReference type="InterPro" id="IPR029060">
    <property type="entry name" value="PIN-like_dom_sf"/>
</dbReference>
<evidence type="ECO:0000259" key="1">
    <source>
        <dbReference type="Pfam" id="PF01850"/>
    </source>
</evidence>
<evidence type="ECO:0000313" key="2">
    <source>
        <dbReference type="EMBL" id="OBQ27252.1"/>
    </source>
</evidence>